<dbReference type="Gene3D" id="1.25.10.10">
    <property type="entry name" value="Leucine-rich Repeat Variant"/>
    <property type="match status" value="3"/>
</dbReference>
<dbReference type="OrthoDB" id="438939at2759"/>
<keyword evidence="7" id="KW-0539">Nucleus</keyword>
<dbReference type="Pfam" id="PF13513">
    <property type="entry name" value="HEAT_EZ"/>
    <property type="match status" value="1"/>
</dbReference>
<comment type="subcellular location">
    <subcellularLocation>
        <location evidence="1">Nucleus</location>
    </subcellularLocation>
</comment>
<feature type="compositionally biased region" description="Basic and acidic residues" evidence="8">
    <location>
        <begin position="231"/>
        <end position="248"/>
    </location>
</feature>
<keyword evidence="4" id="KW-0747">Spliceosome</keyword>
<dbReference type="Pfam" id="PF22646">
    <property type="entry name" value="PPP2R1A-like_HEAT"/>
    <property type="match status" value="1"/>
</dbReference>
<feature type="compositionally biased region" description="Low complexity" evidence="8">
    <location>
        <begin position="251"/>
        <end position="260"/>
    </location>
</feature>
<feature type="compositionally biased region" description="Basic and acidic residues" evidence="8">
    <location>
        <begin position="162"/>
        <end position="187"/>
    </location>
</feature>
<comment type="caution">
    <text evidence="11">The sequence shown here is derived from an EMBL/GenBank/DDBJ whole genome shotgun (WGS) entry which is preliminary data.</text>
</comment>
<evidence type="ECO:0000256" key="6">
    <source>
        <dbReference type="ARBA" id="ARBA00023187"/>
    </source>
</evidence>
<keyword evidence="6" id="KW-0508">mRNA splicing</keyword>
<keyword evidence="12" id="KW-1185">Reference proteome</keyword>
<feature type="region of interest" description="Disordered" evidence="8">
    <location>
        <begin position="17"/>
        <end position="89"/>
    </location>
</feature>
<evidence type="ECO:0000256" key="7">
    <source>
        <dbReference type="ARBA" id="ARBA00023242"/>
    </source>
</evidence>
<accession>A0A8H4L1S0</accession>
<feature type="region of interest" description="Disordered" evidence="8">
    <location>
        <begin position="131"/>
        <end position="297"/>
    </location>
</feature>
<comment type="similarity">
    <text evidence="2">Belongs to the SF3B1 family.</text>
</comment>
<evidence type="ECO:0000256" key="5">
    <source>
        <dbReference type="ARBA" id="ARBA00022737"/>
    </source>
</evidence>
<sequence>MSDSDFETIKKLQQERNAAAAAKKGSRTFDAANQRADSTKQKLTDSADNDLYERDGADKFAGYHTSLPMGDDDDDMEDGDNTRRLVGQYTASRDMIDEFARGSGVEEDDILAGKGEKSGRIVDRETDYQKRRFNRALTPTRADPFAENRQAGASENGTSYREIMEARELEREEERVLQAIKAKQEGKVDDDDAKPMLTDGDKEDAEAGSSEAASAGRKRKKRWDVASTPAEDEKPDGGDAAKPKRSRWDQAPAIAAPGAEGAKKRSRWDQAPSATPMGNQGLATPMHQSSAPAMPTTFGTDISGRNLPLSDEELDLLLPGENEGYKVLEPPPGYEPVRAPAHKLTATPAAQTGFMMQDPEQVRLSGKPMPAEIPGVGDLQFFKAEDMAYFGKLTDGSDENALTVEELKERKIMRLLLKIKNGTPPMRKTALRQITDNARQFGAGPLFDQILPLLMEKTLEDQERHLLVKVIDRILYKLDDLVRPYVHKILVVIEPLLIDQDYYARVEGREIISNLSKAAGLATMISTMRPDIDHVDEYVRNTTARAFAVVASALGIPALLPFLRAVCRSKKSWQARHTGVKIVQQIPILMGCAVLPHLKGLVECIGPNLNDEQTKVRTVTSLAIAALAEASNPYGIESFDDILNPLWTGARKQRGKGLAGFLKAVGYIIPLMDEEYANYYTSQIMEILLREFSSPDEEMKKVVLKVVSQCAGTDGVTAGYLKEHVLDEFFKSFWVRRMALDKRNYRQVVETTVDIGQKVGVSEIVERIVNNLKDESEAYRKMTVETIEKIVASLGAADIGERLEERLVDGILHAFQEQSVEDIVMLNGFGSVVNALGTRCKPYLPQIVSTILWRLNNKSATVRQQAADLISRIAMVMKQCGEDALMGKLGIVLYEYLGEEYPEVLGSILGALRSIVTVVGIAQMQPPIKDLLPRLTPILRNRHEKVQENTIDLVGRIADRGPESVNAREWMRICFELLDMLKAHKKGIRRAANNTFGFIAKAIGPQDVLATLLNNLRVQERQSRVNTAVAIGIVAETCAPFTVLPALMNEYRVPELNVQNGVLKSLSFLFEYIGEMAKDYVYAVTPLLEDALIDRDQVHRQTAASVVKHIALGVVGLGCEDAMVHLLNLLYPNLFETSPHVIDRIVEAIEAIRMAVGPGLVLNYVWAGLFHPARKVRTPYWRLYNDAYVQGADAMVPYYPNLDEDKVDRPELAIVL</sequence>
<dbReference type="Proteomes" id="UP000554235">
    <property type="component" value="Unassembled WGS sequence"/>
</dbReference>
<dbReference type="SUPFAM" id="SSF48371">
    <property type="entry name" value="ARM repeat"/>
    <property type="match status" value="1"/>
</dbReference>
<dbReference type="FunFam" id="1.25.10.10:FF:000810">
    <property type="entry name" value="Splicing factor 3B subunit 1"/>
    <property type="match status" value="1"/>
</dbReference>
<evidence type="ECO:0000313" key="11">
    <source>
        <dbReference type="EMBL" id="KAF4460062.1"/>
    </source>
</evidence>
<feature type="compositionally biased region" description="Polar residues" evidence="8">
    <location>
        <begin position="272"/>
        <end position="291"/>
    </location>
</feature>
<feature type="domain" description="Splicing factor 3B subunit 1" evidence="9">
    <location>
        <begin position="241"/>
        <end position="360"/>
    </location>
</feature>
<dbReference type="AlphaFoldDB" id="A0A8H4L1S0"/>
<proteinExistence type="inferred from homology"/>
<dbReference type="InterPro" id="IPR011989">
    <property type="entry name" value="ARM-like"/>
</dbReference>
<dbReference type="GO" id="GO:0003729">
    <property type="term" value="F:mRNA binding"/>
    <property type="evidence" value="ECO:0007669"/>
    <property type="project" value="InterPro"/>
</dbReference>
<evidence type="ECO:0000259" key="10">
    <source>
        <dbReference type="Pfam" id="PF22646"/>
    </source>
</evidence>
<feature type="compositionally biased region" description="Basic and acidic residues" evidence="8">
    <location>
        <begin position="37"/>
        <end position="58"/>
    </location>
</feature>
<evidence type="ECO:0000256" key="4">
    <source>
        <dbReference type="ARBA" id="ARBA00022728"/>
    </source>
</evidence>
<keyword evidence="5" id="KW-0677">Repeat</keyword>
<dbReference type="FunFam" id="1.25.10.10:FF:000066">
    <property type="entry name" value="Splicing factor 3B subunit 1"/>
    <property type="match status" value="1"/>
</dbReference>
<evidence type="ECO:0000256" key="1">
    <source>
        <dbReference type="ARBA" id="ARBA00004123"/>
    </source>
</evidence>
<evidence type="ECO:0000256" key="2">
    <source>
        <dbReference type="ARBA" id="ARBA00005754"/>
    </source>
</evidence>
<dbReference type="EMBL" id="JAADYS010002026">
    <property type="protein sequence ID" value="KAF4460062.1"/>
    <property type="molecule type" value="Genomic_DNA"/>
</dbReference>
<gene>
    <name evidence="11" type="ORF">FALBO_13172</name>
</gene>
<dbReference type="GO" id="GO:0000245">
    <property type="term" value="P:spliceosomal complex assembly"/>
    <property type="evidence" value="ECO:0007669"/>
    <property type="project" value="InterPro"/>
</dbReference>
<dbReference type="PANTHER" id="PTHR12097">
    <property type="entry name" value="SPLICING FACTOR 3B, SUBUNIT 1-RELATED"/>
    <property type="match status" value="1"/>
</dbReference>
<dbReference type="Pfam" id="PF08920">
    <property type="entry name" value="SF3b1"/>
    <property type="match status" value="1"/>
</dbReference>
<dbReference type="InterPro" id="IPR038737">
    <property type="entry name" value="SF3b_su1-like"/>
</dbReference>
<dbReference type="InterPro" id="IPR016024">
    <property type="entry name" value="ARM-type_fold"/>
</dbReference>
<feature type="domain" description="Phosphatase PP2A regulatory subunit A/Splicing factor 3B subunit 1-like HEAT repeat" evidence="10">
    <location>
        <begin position="1001"/>
        <end position="1079"/>
    </location>
</feature>
<dbReference type="GO" id="GO:0005681">
    <property type="term" value="C:spliceosomal complex"/>
    <property type="evidence" value="ECO:0007669"/>
    <property type="project" value="UniProtKB-KW"/>
</dbReference>
<evidence type="ECO:0000313" key="12">
    <source>
        <dbReference type="Proteomes" id="UP000554235"/>
    </source>
</evidence>
<dbReference type="InterPro" id="IPR015016">
    <property type="entry name" value="SF3b_su1"/>
</dbReference>
<keyword evidence="3" id="KW-0507">mRNA processing</keyword>
<dbReference type="InterPro" id="IPR054573">
    <property type="entry name" value="PP2A/SF3B1-like_HEAT"/>
</dbReference>
<evidence type="ECO:0000256" key="8">
    <source>
        <dbReference type="SAM" id="MobiDB-lite"/>
    </source>
</evidence>
<dbReference type="FunFam" id="1.25.10.10:FF:000069">
    <property type="entry name" value="Splicing factor 3B subunit 1"/>
    <property type="match status" value="1"/>
</dbReference>
<protein>
    <submittedName>
        <fullName evidence="11">Nuclear</fullName>
    </submittedName>
</protein>
<feature type="compositionally biased region" description="Acidic residues" evidence="8">
    <location>
        <begin position="70"/>
        <end position="79"/>
    </location>
</feature>
<reference evidence="11 12" key="1">
    <citation type="submission" date="2020-01" db="EMBL/GenBank/DDBJ databases">
        <title>Identification and distribution of gene clusters putatively required for synthesis of sphingolipid metabolism inhibitors in phylogenetically diverse species of the filamentous fungus Fusarium.</title>
        <authorList>
            <person name="Kim H.-S."/>
            <person name="Busman M."/>
            <person name="Brown D.W."/>
            <person name="Divon H."/>
            <person name="Uhlig S."/>
            <person name="Proctor R.H."/>
        </authorList>
    </citation>
    <scope>NUCLEOTIDE SEQUENCE [LARGE SCALE GENOMIC DNA]</scope>
    <source>
        <strain evidence="11 12">NRRL 20459</strain>
    </source>
</reference>
<evidence type="ECO:0000256" key="3">
    <source>
        <dbReference type="ARBA" id="ARBA00022664"/>
    </source>
</evidence>
<name>A0A8H4L1S0_9HYPO</name>
<organism evidence="11 12">
    <name type="scientific">Fusarium albosuccineum</name>
    <dbReference type="NCBI Taxonomy" id="1237068"/>
    <lineage>
        <taxon>Eukaryota</taxon>
        <taxon>Fungi</taxon>
        <taxon>Dikarya</taxon>
        <taxon>Ascomycota</taxon>
        <taxon>Pezizomycotina</taxon>
        <taxon>Sordariomycetes</taxon>
        <taxon>Hypocreomycetidae</taxon>
        <taxon>Hypocreales</taxon>
        <taxon>Nectriaceae</taxon>
        <taxon>Fusarium</taxon>
        <taxon>Fusarium decemcellulare species complex</taxon>
    </lineage>
</organism>
<evidence type="ECO:0000259" key="9">
    <source>
        <dbReference type="Pfam" id="PF08920"/>
    </source>
</evidence>